<accession>A0A137SPN3</accession>
<dbReference type="Pfam" id="PF13102">
    <property type="entry name" value="Phage_int_SAM_5"/>
    <property type="match status" value="1"/>
</dbReference>
<feature type="non-terminal residue" evidence="3">
    <location>
        <position position="1"/>
    </location>
</feature>
<keyword evidence="1" id="KW-0238">DNA-binding</keyword>
<dbReference type="STRING" id="28125.HMPREF3202_02504"/>
<dbReference type="Gene3D" id="1.10.150.130">
    <property type="match status" value="1"/>
</dbReference>
<dbReference type="Proteomes" id="UP000070093">
    <property type="component" value="Unassembled WGS sequence"/>
</dbReference>
<evidence type="ECO:0000313" key="4">
    <source>
        <dbReference type="Proteomes" id="UP000070093"/>
    </source>
</evidence>
<dbReference type="GO" id="GO:0003677">
    <property type="term" value="F:DNA binding"/>
    <property type="evidence" value="ECO:0007669"/>
    <property type="project" value="UniProtKB-KW"/>
</dbReference>
<dbReference type="InterPro" id="IPR011010">
    <property type="entry name" value="DNA_brk_join_enz"/>
</dbReference>
<dbReference type="SUPFAM" id="SSF56349">
    <property type="entry name" value="DNA breaking-rejoining enzymes"/>
    <property type="match status" value="1"/>
</dbReference>
<dbReference type="InterPro" id="IPR010998">
    <property type="entry name" value="Integrase_recombinase_N"/>
</dbReference>
<organism evidence="3 4">
    <name type="scientific">Prevotella bivia</name>
    <dbReference type="NCBI Taxonomy" id="28125"/>
    <lineage>
        <taxon>Bacteria</taxon>
        <taxon>Pseudomonadati</taxon>
        <taxon>Bacteroidota</taxon>
        <taxon>Bacteroidia</taxon>
        <taxon>Bacteroidales</taxon>
        <taxon>Prevotellaceae</taxon>
        <taxon>Prevotella</taxon>
    </lineage>
</organism>
<name>A0A137SPN3_9BACT</name>
<comment type="caution">
    <text evidence="3">The sequence shown here is derived from an EMBL/GenBank/DDBJ whole genome shotgun (WGS) entry which is preliminary data.</text>
</comment>
<proteinExistence type="predicted"/>
<sequence length="200" mass="23094">SGFSTKCKTPLALWDSRKQRLIGKSAMAVSVNQKLGECTALIHARFHELSEREEAFTATDVRDAYQGQIHRQTLLLESFGEYLTQTKERIGIDRALKTFKLCTYQLSLLREYVQKKHKVCDIPLSQLDKAFIEGFEYYLTIDRRLKRSSISSALSTLQTIVRMAVKKGVLDFYPFLGYSYERPKGEPRSITKEELERIID</sequence>
<dbReference type="InterPro" id="IPR025269">
    <property type="entry name" value="SAM-like_dom"/>
</dbReference>
<evidence type="ECO:0000313" key="3">
    <source>
        <dbReference type="EMBL" id="KXO14379.1"/>
    </source>
</evidence>
<feature type="non-terminal residue" evidence="3">
    <location>
        <position position="200"/>
    </location>
</feature>
<evidence type="ECO:0000259" key="2">
    <source>
        <dbReference type="Pfam" id="PF13102"/>
    </source>
</evidence>
<evidence type="ECO:0000256" key="1">
    <source>
        <dbReference type="ARBA" id="ARBA00023125"/>
    </source>
</evidence>
<protein>
    <recommendedName>
        <fullName evidence="2">Phage integrase SAM-like domain-containing protein</fullName>
    </recommendedName>
</protein>
<dbReference type="RefSeq" id="WP_196491356.1">
    <property type="nucleotide sequence ID" value="NZ_KQ965730.1"/>
</dbReference>
<feature type="domain" description="Phage integrase SAM-like" evidence="2">
    <location>
        <begin position="80"/>
        <end position="175"/>
    </location>
</feature>
<dbReference type="AlphaFoldDB" id="A0A137SPN3"/>
<gene>
    <name evidence="3" type="ORF">HMPREF3202_02504</name>
</gene>
<reference evidence="3 4" key="1">
    <citation type="submission" date="2016-02" db="EMBL/GenBank/DDBJ databases">
        <authorList>
            <person name="Wen L."/>
            <person name="He K."/>
            <person name="Yang H."/>
        </authorList>
    </citation>
    <scope>NUCLEOTIDE SEQUENCE [LARGE SCALE GENOMIC DNA]</scope>
    <source>
        <strain evidence="3 4">GED7880</strain>
    </source>
</reference>
<dbReference type="EMBL" id="LTAG01000141">
    <property type="protein sequence ID" value="KXO14379.1"/>
    <property type="molecule type" value="Genomic_DNA"/>
</dbReference>